<name>N1PLU4_DOTSN</name>
<evidence type="ECO:0000313" key="8">
    <source>
        <dbReference type="Proteomes" id="UP000016933"/>
    </source>
</evidence>
<proteinExistence type="inferred from homology"/>
<evidence type="ECO:0000256" key="5">
    <source>
        <dbReference type="ARBA" id="ARBA00023242"/>
    </source>
</evidence>
<keyword evidence="5" id="KW-0539">Nucleus</keyword>
<dbReference type="Pfam" id="PF04855">
    <property type="entry name" value="SNF5"/>
    <property type="match status" value="1"/>
</dbReference>
<feature type="region of interest" description="Disordered" evidence="6">
    <location>
        <begin position="489"/>
        <end position="584"/>
    </location>
</feature>
<evidence type="ECO:0000256" key="1">
    <source>
        <dbReference type="ARBA" id="ARBA00004123"/>
    </source>
</evidence>
<dbReference type="AlphaFoldDB" id="N1PLU4"/>
<dbReference type="InterPro" id="IPR006939">
    <property type="entry name" value="SNF5"/>
</dbReference>
<evidence type="ECO:0000256" key="4">
    <source>
        <dbReference type="ARBA" id="ARBA00023163"/>
    </source>
</evidence>
<dbReference type="HOGENOM" id="CLU_018784_0_0_1"/>
<feature type="compositionally biased region" description="Basic residues" evidence="6">
    <location>
        <begin position="493"/>
        <end position="504"/>
    </location>
</feature>
<dbReference type="PANTHER" id="PTHR10019">
    <property type="entry name" value="SNF5"/>
    <property type="match status" value="1"/>
</dbReference>
<dbReference type="GO" id="GO:0000228">
    <property type="term" value="C:nuclear chromosome"/>
    <property type="evidence" value="ECO:0007669"/>
    <property type="project" value="InterPro"/>
</dbReference>
<dbReference type="eggNOG" id="KOG1649">
    <property type="taxonomic scope" value="Eukaryota"/>
</dbReference>
<feature type="compositionally biased region" description="Polar residues" evidence="6">
    <location>
        <begin position="24"/>
        <end position="33"/>
    </location>
</feature>
<reference evidence="8" key="1">
    <citation type="journal article" date="2012" name="PLoS Genet.">
        <title>The genomes of the fungal plant pathogens Cladosporium fulvum and Dothistroma septosporum reveal adaptation to different hosts and lifestyles but also signatures of common ancestry.</title>
        <authorList>
            <person name="de Wit P.J.G.M."/>
            <person name="van der Burgt A."/>
            <person name="Oekmen B."/>
            <person name="Stergiopoulos I."/>
            <person name="Abd-Elsalam K.A."/>
            <person name="Aerts A.L."/>
            <person name="Bahkali A.H."/>
            <person name="Beenen H.G."/>
            <person name="Chettri P."/>
            <person name="Cox M.P."/>
            <person name="Datema E."/>
            <person name="de Vries R.P."/>
            <person name="Dhillon B."/>
            <person name="Ganley A.R."/>
            <person name="Griffiths S.A."/>
            <person name="Guo Y."/>
            <person name="Hamelin R.C."/>
            <person name="Henrissat B."/>
            <person name="Kabir M.S."/>
            <person name="Jashni M.K."/>
            <person name="Kema G."/>
            <person name="Klaubauf S."/>
            <person name="Lapidus A."/>
            <person name="Levasseur A."/>
            <person name="Lindquist E."/>
            <person name="Mehrabi R."/>
            <person name="Ohm R.A."/>
            <person name="Owen T.J."/>
            <person name="Salamov A."/>
            <person name="Schwelm A."/>
            <person name="Schijlen E."/>
            <person name="Sun H."/>
            <person name="van den Burg H.A."/>
            <person name="van Ham R.C.H.J."/>
            <person name="Zhang S."/>
            <person name="Goodwin S.B."/>
            <person name="Grigoriev I.V."/>
            <person name="Collemare J."/>
            <person name="Bradshaw R.E."/>
        </authorList>
    </citation>
    <scope>NUCLEOTIDE SEQUENCE [LARGE SCALE GENOMIC DNA]</scope>
    <source>
        <strain evidence="8">NZE10 / CBS 128990</strain>
    </source>
</reference>
<feature type="compositionally biased region" description="Low complexity" evidence="6">
    <location>
        <begin position="672"/>
        <end position="687"/>
    </location>
</feature>
<evidence type="ECO:0008006" key="9">
    <source>
        <dbReference type="Google" id="ProtNLM"/>
    </source>
</evidence>
<reference evidence="7 8" key="2">
    <citation type="journal article" date="2012" name="PLoS Pathog.">
        <title>Diverse lifestyles and strategies of plant pathogenesis encoded in the genomes of eighteen Dothideomycetes fungi.</title>
        <authorList>
            <person name="Ohm R.A."/>
            <person name="Feau N."/>
            <person name="Henrissat B."/>
            <person name="Schoch C.L."/>
            <person name="Horwitz B.A."/>
            <person name="Barry K.W."/>
            <person name="Condon B.J."/>
            <person name="Copeland A.C."/>
            <person name="Dhillon B."/>
            <person name="Glaser F."/>
            <person name="Hesse C.N."/>
            <person name="Kosti I."/>
            <person name="LaButti K."/>
            <person name="Lindquist E.A."/>
            <person name="Lucas S."/>
            <person name="Salamov A.A."/>
            <person name="Bradshaw R.E."/>
            <person name="Ciuffetti L."/>
            <person name="Hamelin R.C."/>
            <person name="Kema G.H.J."/>
            <person name="Lawrence C."/>
            <person name="Scott J.A."/>
            <person name="Spatafora J.W."/>
            <person name="Turgeon B.G."/>
            <person name="de Wit P.J.G.M."/>
            <person name="Zhong S."/>
            <person name="Goodwin S.B."/>
            <person name="Grigoriev I.V."/>
        </authorList>
    </citation>
    <scope>NUCLEOTIDE SEQUENCE [LARGE SCALE GENOMIC DNA]</scope>
    <source>
        <strain evidence="8">NZE10 / CBS 128990</strain>
    </source>
</reference>
<gene>
    <name evidence="7" type="ORF">DOTSEDRAFT_73190</name>
</gene>
<dbReference type="OMA" id="KYAWLPR"/>
<organism evidence="7 8">
    <name type="scientific">Dothistroma septosporum (strain NZE10 / CBS 128990)</name>
    <name type="common">Red band needle blight fungus</name>
    <name type="synonym">Mycosphaerella pini</name>
    <dbReference type="NCBI Taxonomy" id="675120"/>
    <lineage>
        <taxon>Eukaryota</taxon>
        <taxon>Fungi</taxon>
        <taxon>Dikarya</taxon>
        <taxon>Ascomycota</taxon>
        <taxon>Pezizomycotina</taxon>
        <taxon>Dothideomycetes</taxon>
        <taxon>Dothideomycetidae</taxon>
        <taxon>Mycosphaerellales</taxon>
        <taxon>Mycosphaerellaceae</taxon>
        <taxon>Dothistroma</taxon>
    </lineage>
</organism>
<feature type="compositionally biased region" description="Polar residues" evidence="6">
    <location>
        <begin position="1"/>
        <end position="16"/>
    </location>
</feature>
<feature type="compositionally biased region" description="Polar residues" evidence="6">
    <location>
        <begin position="647"/>
        <end position="671"/>
    </location>
</feature>
<keyword evidence="8" id="KW-1185">Reference proteome</keyword>
<keyword evidence="4" id="KW-0804">Transcription</keyword>
<feature type="region of interest" description="Disordered" evidence="6">
    <location>
        <begin position="642"/>
        <end position="709"/>
    </location>
</feature>
<feature type="region of interest" description="Disordered" evidence="6">
    <location>
        <begin position="443"/>
        <end position="465"/>
    </location>
</feature>
<accession>N1PLU4</accession>
<dbReference type="OrthoDB" id="515064at2759"/>
<evidence type="ECO:0000313" key="7">
    <source>
        <dbReference type="EMBL" id="EME42271.1"/>
    </source>
</evidence>
<feature type="region of interest" description="Disordered" evidence="6">
    <location>
        <begin position="1"/>
        <end position="119"/>
    </location>
</feature>
<evidence type="ECO:0000256" key="6">
    <source>
        <dbReference type="SAM" id="MobiDB-lite"/>
    </source>
</evidence>
<feature type="compositionally biased region" description="Basic and acidic residues" evidence="6">
    <location>
        <begin position="34"/>
        <end position="53"/>
    </location>
</feature>
<feature type="compositionally biased region" description="Acidic residues" evidence="6">
    <location>
        <begin position="510"/>
        <end position="522"/>
    </location>
</feature>
<dbReference type="STRING" id="675120.N1PLU4"/>
<sequence length="822" mass="92043">MSAQPSASWPTQSNNPGAVHTLDSDSANAIRQQSKFDTDGPDAIREGKQKAKETMAAARLHATEFPGAASAQTSTLPDGAAQTNGAPQLSRKRSRDGTQLPVSQSGASSDGANEPQPNNNEVLLDRYVQRDLLHAAAVNDQAQRSRDLVKHKEMEKEFYTQEVAQVRKTHPGSLYGYGFAGFGNGTTNSRPQIVYSSNRGPPKGRKSRPIHFARKDAHQQADQHEELVPIRLDIELDKLRLRDTFTWNLHEKLIPQDLFADYLLEDLRLPLESIPEIKRQVNTEMQDQITNYYPHMIVEDGPLESGKPYHDHKDDEMRIQIKLNITIGRITLIDQFEWDINNPLNSPEEFARQMAWENALSGEFTTAIAHTIREQSQLYTKSLYLTNHAFDGRPVEDPELRDSFLAGPIHSAFRPMQAQKDYTPYMYEMSEAELERTETSMMREHRAQKRQLNRRGGPALPDLKDRQRTVRSLIVHTVIPGAVETFETTGIPKTRRGGRGGRRGARNDGDIDSEDVDSEESGAESPAPSAIVSSGTTRTRNMRGAAAAAQANMRAGYGRSATPDSQLLAPPTTEPKASTRKSMLREESIIQDEDDKMIVRLKLPRGKFKSWIADYEARKRAAAYPLSGYASQPAPTHTALRVATPTRGATSTPTMTPRSLPQARGTPQPNGSHSRAPSSARQQSQVSYDSRGAVDIDRWPGPDATTPDPPPWLNTAMSELRSRHPQANFKPFMRHYVVDIESGKVLPKEQTELQRGDRAPQGQKLQYLPRIRCTDCQGKIYTAQPESVVTDFEVHLKNKKHLEKVEERLREEKESGKGSRRR</sequence>
<keyword evidence="3" id="KW-0805">Transcription regulation</keyword>
<dbReference type="Proteomes" id="UP000016933">
    <property type="component" value="Unassembled WGS sequence"/>
</dbReference>
<dbReference type="EMBL" id="KB446541">
    <property type="protein sequence ID" value="EME42271.1"/>
    <property type="molecule type" value="Genomic_DNA"/>
</dbReference>
<feature type="compositionally biased region" description="Polar residues" evidence="6">
    <location>
        <begin position="70"/>
        <end position="87"/>
    </location>
</feature>
<protein>
    <recommendedName>
        <fullName evidence="9">SNF5-domain-containing protein</fullName>
    </recommendedName>
</protein>
<evidence type="ECO:0000256" key="3">
    <source>
        <dbReference type="ARBA" id="ARBA00023015"/>
    </source>
</evidence>
<feature type="compositionally biased region" description="Low complexity" evidence="6">
    <location>
        <begin position="523"/>
        <end position="556"/>
    </location>
</feature>
<feature type="compositionally biased region" description="Polar residues" evidence="6">
    <location>
        <begin position="100"/>
        <end position="119"/>
    </location>
</feature>
<dbReference type="GO" id="GO:0006338">
    <property type="term" value="P:chromatin remodeling"/>
    <property type="evidence" value="ECO:0007669"/>
    <property type="project" value="InterPro"/>
</dbReference>
<evidence type="ECO:0000256" key="2">
    <source>
        <dbReference type="ARBA" id="ARBA00010239"/>
    </source>
</evidence>
<comment type="subcellular location">
    <subcellularLocation>
        <location evidence="1">Nucleus</location>
    </subcellularLocation>
</comment>
<comment type="similarity">
    <text evidence="2">Belongs to the SNF5 family.</text>
</comment>